<feature type="domain" description="Aminoacyl-transfer RNA synthetases class-II family profile" evidence="15">
    <location>
        <begin position="174"/>
        <end position="493"/>
    </location>
</feature>
<evidence type="ECO:0000313" key="20">
    <source>
        <dbReference type="Proteomes" id="UP000595420"/>
    </source>
</evidence>
<dbReference type="FunFam" id="2.40.50.140:FF:000024">
    <property type="entry name" value="Lysine--tRNA ligase"/>
    <property type="match status" value="1"/>
</dbReference>
<dbReference type="InterPro" id="IPR002313">
    <property type="entry name" value="Lys-tRNA-ligase_II"/>
</dbReference>
<dbReference type="SUPFAM" id="SSF50249">
    <property type="entry name" value="Nucleic acid-binding proteins"/>
    <property type="match status" value="1"/>
</dbReference>
<dbReference type="EMBL" id="CCCS020000023">
    <property type="protein sequence ID" value="CDQ09440.1"/>
    <property type="molecule type" value="Genomic_DNA"/>
</dbReference>
<feature type="binding site" evidence="13">
    <location>
        <position position="412"/>
    </location>
    <ligand>
        <name>Mg(2+)</name>
        <dbReference type="ChEBI" id="CHEBI:18420"/>
        <label>1</label>
    </ligand>
</feature>
<evidence type="ECO:0000313" key="18">
    <source>
        <dbReference type="EMBL" id="SMH67311.1"/>
    </source>
</evidence>
<dbReference type="EMBL" id="CP059488">
    <property type="protein sequence ID" value="QQD72149.1"/>
    <property type="molecule type" value="Genomic_DNA"/>
</dbReference>
<dbReference type="PANTHER" id="PTHR42918:SF15">
    <property type="entry name" value="LYSINE--TRNA LIGASE, CHLOROPLASTIC_MITOCHONDRIAL"/>
    <property type="match status" value="1"/>
</dbReference>
<sequence length="496" mass="56027">MVDQELNDQMQVRRDKLGHWRSEGHAYPNGFRRDALAGDLQQRYGDMDATALEQEPIAARLGGRLMSRRVMGKASFADIQDQSGRIQLFVSRDNLGEEAYARFKGLDFGDIIGVDGVLFRTKTGELSVKVHKLQLLSKALRPLPEKWHGLADPETRFRQRYVDLIVTEATRRTFQIRAETVAALRDGLRQRGFYEAETPMMQPIPGGATARPFVTHHHALDMTLYLRIAPELYLKRLVVGGIEQVFEINRNFRNEGISTRHNPEFTMLEWYEAYADHVRAMDLTETLIRAAAQASLGTTAINYQGLEIDLGKPFHRLTVTESVRAHNPDLADADLRDPAVLAAKLAQLQLPCQPAWGWGKRLIEIFEKTVEGHLQQPTFITEYPLEVSPLARRNDLDPEVTDRFELMIAGRELANGFSELNDPEDQAARFRAQVAAKDAGDEEAMCFDADYIRALEYGMPPTAGVGLGIDRLVMLLADQPSIREVILFPHLRPEQS</sequence>
<dbReference type="Pfam" id="PF00152">
    <property type="entry name" value="tRNA-synt_2"/>
    <property type="match status" value="1"/>
</dbReference>
<proteinExistence type="inferred from homology"/>
<dbReference type="PANTHER" id="PTHR42918">
    <property type="entry name" value="LYSYL-TRNA SYNTHETASE"/>
    <property type="match status" value="1"/>
</dbReference>
<evidence type="ECO:0000256" key="9">
    <source>
        <dbReference type="ARBA" id="ARBA00022842"/>
    </source>
</evidence>
<accession>A0A060ULV0</accession>
<evidence type="ECO:0000256" key="5">
    <source>
        <dbReference type="ARBA" id="ARBA00022598"/>
    </source>
</evidence>
<comment type="cofactor">
    <cofactor evidence="13 14">
        <name>Mg(2+)</name>
        <dbReference type="ChEBI" id="CHEBI:18420"/>
    </cofactor>
    <text evidence="13 14">Binds 3 Mg(2+) ions per subunit.</text>
</comment>
<dbReference type="InterPro" id="IPR004364">
    <property type="entry name" value="Aa-tRNA-synt_II"/>
</dbReference>
<keyword evidence="8 13" id="KW-0067">ATP-binding</keyword>
<dbReference type="GO" id="GO:0005829">
    <property type="term" value="C:cytosol"/>
    <property type="evidence" value="ECO:0007669"/>
    <property type="project" value="TreeGrafter"/>
</dbReference>
<dbReference type="Proteomes" id="UP000193925">
    <property type="component" value="Chromosome AFERRI"/>
</dbReference>
<organism evidence="16">
    <name type="scientific">Acidithiobacillus ferrivorans</name>
    <dbReference type="NCBI Taxonomy" id="160808"/>
    <lineage>
        <taxon>Bacteria</taxon>
        <taxon>Pseudomonadati</taxon>
        <taxon>Pseudomonadota</taxon>
        <taxon>Acidithiobacillia</taxon>
        <taxon>Acidithiobacillales</taxon>
        <taxon>Acidithiobacillaceae</taxon>
        <taxon>Acidithiobacillus</taxon>
    </lineage>
</organism>
<evidence type="ECO:0000256" key="2">
    <source>
        <dbReference type="ARBA" id="ARBA00008226"/>
    </source>
</evidence>
<dbReference type="Gene3D" id="3.30.930.10">
    <property type="entry name" value="Bira Bifunctional Protein, Domain 2"/>
    <property type="match status" value="1"/>
</dbReference>
<dbReference type="RefSeq" id="WP_014028357.1">
    <property type="nucleotide sequence ID" value="NZ_CCCS020000023.1"/>
</dbReference>
<feature type="binding site" evidence="13">
    <location>
        <position position="412"/>
    </location>
    <ligand>
        <name>Mg(2+)</name>
        <dbReference type="ChEBI" id="CHEBI:18420"/>
        <label>2</label>
    </ligand>
</feature>
<gene>
    <name evidence="16" type="primary">lysU</name>
    <name evidence="13 17" type="synonym">lysS</name>
    <name evidence="16" type="ORF">AFERRI_30086</name>
    <name evidence="18" type="ORF">AFERRI_50512</name>
    <name evidence="17" type="ORF">H2515_12120</name>
</gene>
<evidence type="ECO:0000256" key="6">
    <source>
        <dbReference type="ARBA" id="ARBA00022723"/>
    </source>
</evidence>
<dbReference type="PRINTS" id="PR00982">
    <property type="entry name" value="TRNASYNTHLYS"/>
</dbReference>
<dbReference type="HAMAP" id="MF_00252">
    <property type="entry name" value="Lys_tRNA_synth_class2"/>
    <property type="match status" value="1"/>
</dbReference>
<dbReference type="PROSITE" id="PS50862">
    <property type="entry name" value="AA_TRNA_LIGASE_II"/>
    <property type="match status" value="1"/>
</dbReference>
<dbReference type="CDD" id="cd00775">
    <property type="entry name" value="LysRS_core"/>
    <property type="match status" value="1"/>
</dbReference>
<dbReference type="GO" id="GO:0000287">
    <property type="term" value="F:magnesium ion binding"/>
    <property type="evidence" value="ECO:0007669"/>
    <property type="project" value="UniProtKB-UniRule"/>
</dbReference>
<evidence type="ECO:0000256" key="14">
    <source>
        <dbReference type="RuleBase" id="RU000336"/>
    </source>
</evidence>
<dbReference type="GO" id="GO:0004824">
    <property type="term" value="F:lysine-tRNA ligase activity"/>
    <property type="evidence" value="ECO:0007669"/>
    <property type="project" value="UniProtKB-UniRule"/>
</dbReference>
<name>A0A060ULV0_9PROT</name>
<reference evidence="16" key="1">
    <citation type="submission" date="2014-03" db="EMBL/GenBank/DDBJ databases">
        <authorList>
            <person name="Genoscope - CEA"/>
        </authorList>
    </citation>
    <scope>NUCLEOTIDE SEQUENCE [LARGE SCALE GENOMIC DNA]</scope>
    <source>
        <strain evidence="16">CF27</strain>
    </source>
</reference>
<evidence type="ECO:0000259" key="15">
    <source>
        <dbReference type="PROSITE" id="PS50862"/>
    </source>
</evidence>
<keyword evidence="10 13" id="KW-0648">Protein biosynthesis</keyword>
<keyword evidence="9 13" id="KW-0460">Magnesium</keyword>
<keyword evidence="5 13" id="KW-0436">Ligase</keyword>
<dbReference type="InterPro" id="IPR045864">
    <property type="entry name" value="aa-tRNA-synth_II/BPL/LPL"/>
</dbReference>
<dbReference type="EMBL" id="LT841305">
    <property type="protein sequence ID" value="SMH67311.1"/>
    <property type="molecule type" value="Genomic_DNA"/>
</dbReference>
<evidence type="ECO:0000313" key="19">
    <source>
        <dbReference type="Proteomes" id="UP000193925"/>
    </source>
</evidence>
<evidence type="ECO:0000256" key="4">
    <source>
        <dbReference type="ARBA" id="ARBA00022490"/>
    </source>
</evidence>
<reference evidence="17 20" key="4">
    <citation type="submission" date="2020-07" db="EMBL/GenBank/DDBJ databases">
        <title>Complete genome sequence analysis of Acidithiobacillus ferrivorans XJFY6S-08 reveals extreme environmental adaptation to alpine acid mine drainage.</title>
        <authorList>
            <person name="Yan L."/>
            <person name="Ni Y."/>
        </authorList>
    </citation>
    <scope>NUCLEOTIDE SEQUENCE [LARGE SCALE GENOMIC DNA]</scope>
    <source>
        <strain evidence="17 20">XJFY6S-08</strain>
    </source>
</reference>
<evidence type="ECO:0000256" key="12">
    <source>
        <dbReference type="ARBA" id="ARBA00048573"/>
    </source>
</evidence>
<evidence type="ECO:0000256" key="1">
    <source>
        <dbReference type="ARBA" id="ARBA00004496"/>
    </source>
</evidence>
<protein>
    <recommendedName>
        <fullName evidence="13">Lysine--tRNA ligase</fullName>
        <ecNumber evidence="13">6.1.1.6</ecNumber>
    </recommendedName>
    <alternativeName>
        <fullName evidence="13">Lysyl-tRNA synthetase</fullName>
        <shortName evidence="13">LysRS</shortName>
    </alternativeName>
</protein>
<evidence type="ECO:0000256" key="8">
    <source>
        <dbReference type="ARBA" id="ARBA00022840"/>
    </source>
</evidence>
<dbReference type="Proteomes" id="UP000595420">
    <property type="component" value="Chromosome"/>
</dbReference>
<keyword evidence="19" id="KW-1185">Reference proteome</keyword>
<dbReference type="NCBIfam" id="NF001756">
    <property type="entry name" value="PRK00484.1"/>
    <property type="match status" value="1"/>
</dbReference>
<dbReference type="OrthoDB" id="5287783at2"/>
<evidence type="ECO:0000256" key="13">
    <source>
        <dbReference type="HAMAP-Rule" id="MF_00252"/>
    </source>
</evidence>
<keyword evidence="11 13" id="KW-0030">Aminoacyl-tRNA synthetase</keyword>
<dbReference type="InterPro" id="IPR012340">
    <property type="entry name" value="NA-bd_OB-fold"/>
</dbReference>
<dbReference type="InterPro" id="IPR004365">
    <property type="entry name" value="NA-bd_OB_tRNA"/>
</dbReference>
<dbReference type="SUPFAM" id="SSF55681">
    <property type="entry name" value="Class II aaRS and biotin synthetases"/>
    <property type="match status" value="1"/>
</dbReference>
<dbReference type="NCBIfam" id="TIGR00499">
    <property type="entry name" value="lysS_bact"/>
    <property type="match status" value="1"/>
</dbReference>
<comment type="subunit">
    <text evidence="3 13">Homodimer.</text>
</comment>
<dbReference type="GO" id="GO:0005524">
    <property type="term" value="F:ATP binding"/>
    <property type="evidence" value="ECO:0007669"/>
    <property type="project" value="UniProtKB-UniRule"/>
</dbReference>
<keyword evidence="7 13" id="KW-0547">Nucleotide-binding</keyword>
<evidence type="ECO:0000256" key="10">
    <source>
        <dbReference type="ARBA" id="ARBA00022917"/>
    </source>
</evidence>
<evidence type="ECO:0000256" key="3">
    <source>
        <dbReference type="ARBA" id="ARBA00011738"/>
    </source>
</evidence>
<feature type="binding site" evidence="13">
    <location>
        <position position="405"/>
    </location>
    <ligand>
        <name>Mg(2+)</name>
        <dbReference type="ChEBI" id="CHEBI:18420"/>
        <label>1</label>
    </ligand>
</feature>
<evidence type="ECO:0000313" key="16">
    <source>
        <dbReference type="EMBL" id="CDQ09440.1"/>
    </source>
</evidence>
<dbReference type="EC" id="6.1.1.6" evidence="13"/>
<dbReference type="InterPro" id="IPR006195">
    <property type="entry name" value="aa-tRNA-synth_II"/>
</dbReference>
<dbReference type="Gene3D" id="2.40.50.140">
    <property type="entry name" value="Nucleic acid-binding proteins"/>
    <property type="match status" value="1"/>
</dbReference>
<reference evidence="18 19" key="3">
    <citation type="submission" date="2017-03" db="EMBL/GenBank/DDBJ databases">
        <authorList>
            <person name="Regsiter A."/>
            <person name="William W."/>
        </authorList>
    </citation>
    <scope>NUCLEOTIDE SEQUENCE [LARGE SCALE GENOMIC DNA]</scope>
    <source>
        <strain evidence="18">PRJEB5721</strain>
    </source>
</reference>
<dbReference type="GO" id="GO:0042803">
    <property type="term" value="F:protein homodimerization activity"/>
    <property type="evidence" value="ECO:0007669"/>
    <property type="project" value="UniProtKB-ARBA"/>
</dbReference>
<keyword evidence="6 13" id="KW-0479">Metal-binding</keyword>
<comment type="similarity">
    <text evidence="2 13">Belongs to the class-II aminoacyl-tRNA synthetase family.</text>
</comment>
<dbReference type="GO" id="GO:0000049">
    <property type="term" value="F:tRNA binding"/>
    <property type="evidence" value="ECO:0007669"/>
    <property type="project" value="TreeGrafter"/>
</dbReference>
<dbReference type="CDD" id="cd04322">
    <property type="entry name" value="LysRS_N"/>
    <property type="match status" value="1"/>
</dbReference>
<dbReference type="InterPro" id="IPR044136">
    <property type="entry name" value="Lys-tRNA-ligase_II_N"/>
</dbReference>
<reference evidence="16" key="2">
    <citation type="submission" date="2014-07" db="EMBL/GenBank/DDBJ databases">
        <title>Initial genome analysis of the psychrotolerant acidophile Acidithiobacillus ferrivorans CF27: insights into iron and sulfur oxidation pathways and into biofilm formation.</title>
        <authorList>
            <person name="Talla E."/>
            <person name="Hedrich S."/>
            <person name="Mangenot S."/>
            <person name="Ji B."/>
            <person name="Johnson D.B."/>
            <person name="Barbe V."/>
            <person name="Bonnefoy V."/>
        </authorList>
    </citation>
    <scope>NUCLEOTIDE SEQUENCE [LARGE SCALE GENOMIC DNA]</scope>
    <source>
        <strain evidence="16">CF27</strain>
    </source>
</reference>
<comment type="subcellular location">
    <subcellularLocation>
        <location evidence="1 13">Cytoplasm</location>
    </subcellularLocation>
</comment>
<dbReference type="GO" id="GO:0006430">
    <property type="term" value="P:lysyl-tRNA aminoacylation"/>
    <property type="evidence" value="ECO:0007669"/>
    <property type="project" value="UniProtKB-UniRule"/>
</dbReference>
<dbReference type="InterPro" id="IPR018149">
    <property type="entry name" value="Lys-tRNA-synth_II_C"/>
</dbReference>
<dbReference type="Pfam" id="PF01336">
    <property type="entry name" value="tRNA_anti-codon"/>
    <property type="match status" value="1"/>
</dbReference>
<evidence type="ECO:0000256" key="11">
    <source>
        <dbReference type="ARBA" id="ARBA00023146"/>
    </source>
</evidence>
<dbReference type="AlphaFoldDB" id="A0A060ULV0"/>
<dbReference type="FunFam" id="3.30.930.10:FF:000001">
    <property type="entry name" value="Lysine--tRNA ligase"/>
    <property type="match status" value="1"/>
</dbReference>
<evidence type="ECO:0000313" key="17">
    <source>
        <dbReference type="EMBL" id="QQD72149.1"/>
    </source>
</evidence>
<comment type="catalytic activity">
    <reaction evidence="12 13 14">
        <text>tRNA(Lys) + L-lysine + ATP = L-lysyl-tRNA(Lys) + AMP + diphosphate</text>
        <dbReference type="Rhea" id="RHEA:20792"/>
        <dbReference type="Rhea" id="RHEA-COMP:9696"/>
        <dbReference type="Rhea" id="RHEA-COMP:9697"/>
        <dbReference type="ChEBI" id="CHEBI:30616"/>
        <dbReference type="ChEBI" id="CHEBI:32551"/>
        <dbReference type="ChEBI" id="CHEBI:33019"/>
        <dbReference type="ChEBI" id="CHEBI:78442"/>
        <dbReference type="ChEBI" id="CHEBI:78529"/>
        <dbReference type="ChEBI" id="CHEBI:456215"/>
        <dbReference type="EC" id="6.1.1.6"/>
    </reaction>
</comment>
<evidence type="ECO:0000256" key="7">
    <source>
        <dbReference type="ARBA" id="ARBA00022741"/>
    </source>
</evidence>
<keyword evidence="4 13" id="KW-0963">Cytoplasm</keyword>